<dbReference type="Pfam" id="PF00160">
    <property type="entry name" value="Pro_isomerase"/>
    <property type="match status" value="1"/>
</dbReference>
<dbReference type="GO" id="GO:0016018">
    <property type="term" value="F:cyclosporin A binding"/>
    <property type="evidence" value="ECO:0007669"/>
    <property type="project" value="TreeGrafter"/>
</dbReference>
<keyword evidence="1" id="KW-0697">Rotamase</keyword>
<keyword evidence="1" id="KW-0413">Isomerase</keyword>
<dbReference type="PRINTS" id="PR00153">
    <property type="entry name" value="CSAPPISMRASE"/>
</dbReference>
<dbReference type="GO" id="GO:0006457">
    <property type="term" value="P:protein folding"/>
    <property type="evidence" value="ECO:0007669"/>
    <property type="project" value="TreeGrafter"/>
</dbReference>
<dbReference type="InterPro" id="IPR029000">
    <property type="entry name" value="Cyclophilin-like_dom_sf"/>
</dbReference>
<evidence type="ECO:0000259" key="2">
    <source>
        <dbReference type="PROSITE" id="PS50072"/>
    </source>
</evidence>
<comment type="similarity">
    <text evidence="1">Belongs to the cyclophilin-type PPIase family.</text>
</comment>
<dbReference type="EC" id="5.2.1.8" evidence="1"/>
<dbReference type="AlphaFoldDB" id="A0AAD3CQD9"/>
<gene>
    <name evidence="3" type="ORF">CTEN210_06628</name>
</gene>
<dbReference type="Gene3D" id="2.40.100.10">
    <property type="entry name" value="Cyclophilin-like"/>
    <property type="match status" value="1"/>
</dbReference>
<evidence type="ECO:0000313" key="3">
    <source>
        <dbReference type="EMBL" id="GFH50152.1"/>
    </source>
</evidence>
<dbReference type="InterPro" id="IPR002130">
    <property type="entry name" value="Cyclophilin-type_PPIase_dom"/>
</dbReference>
<name>A0AAD3CQD9_9STRA</name>
<dbReference type="GO" id="GO:0005737">
    <property type="term" value="C:cytoplasm"/>
    <property type="evidence" value="ECO:0007669"/>
    <property type="project" value="TreeGrafter"/>
</dbReference>
<dbReference type="PANTHER" id="PTHR11071:SF561">
    <property type="entry name" value="PEPTIDYL-PROLYL CIS-TRANS ISOMERASE D-RELATED"/>
    <property type="match status" value="1"/>
</dbReference>
<reference evidence="3 4" key="1">
    <citation type="journal article" date="2021" name="Sci. Rep.">
        <title>The genome of the diatom Chaetoceros tenuissimus carries an ancient integrated fragment of an extant virus.</title>
        <authorList>
            <person name="Hongo Y."/>
            <person name="Kimura K."/>
            <person name="Takaki Y."/>
            <person name="Yoshida Y."/>
            <person name="Baba S."/>
            <person name="Kobayashi G."/>
            <person name="Nagasaki K."/>
            <person name="Hano T."/>
            <person name="Tomaru Y."/>
        </authorList>
    </citation>
    <scope>NUCLEOTIDE SEQUENCE [LARGE SCALE GENOMIC DNA]</scope>
    <source>
        <strain evidence="3 4">NIES-3715</strain>
    </source>
</reference>
<dbReference type="SUPFAM" id="SSF50891">
    <property type="entry name" value="Cyclophilin-like"/>
    <property type="match status" value="1"/>
</dbReference>
<evidence type="ECO:0000313" key="4">
    <source>
        <dbReference type="Proteomes" id="UP001054902"/>
    </source>
</evidence>
<sequence length="231" mass="25677">MNTSSIAYQIRSFGTRGARGHGWLQKYRAGQGGRHLQGRFHNRDTEKLTQINNQVFELGSSSTFLDIEAEGQTHRIEIELAEKALPNTSENFRMLCQDGLYKQSKVFKIEPKVGLCLGDVTVDNTGRQGSCHESLNEESKTLGMPNCFQHESTVVSHAQKGIVSMLAPGLDQNDSRFMITTVEDAPHLDGRYVAFGRVKQGMDVLEQLVKNTYTKRGSPTVQIQVVDSGCL</sequence>
<comment type="catalytic activity">
    <reaction evidence="1">
        <text>[protein]-peptidylproline (omega=180) = [protein]-peptidylproline (omega=0)</text>
        <dbReference type="Rhea" id="RHEA:16237"/>
        <dbReference type="Rhea" id="RHEA-COMP:10747"/>
        <dbReference type="Rhea" id="RHEA-COMP:10748"/>
        <dbReference type="ChEBI" id="CHEBI:83833"/>
        <dbReference type="ChEBI" id="CHEBI:83834"/>
        <dbReference type="EC" id="5.2.1.8"/>
    </reaction>
</comment>
<proteinExistence type="inferred from homology"/>
<organism evidence="3 4">
    <name type="scientific">Chaetoceros tenuissimus</name>
    <dbReference type="NCBI Taxonomy" id="426638"/>
    <lineage>
        <taxon>Eukaryota</taxon>
        <taxon>Sar</taxon>
        <taxon>Stramenopiles</taxon>
        <taxon>Ochrophyta</taxon>
        <taxon>Bacillariophyta</taxon>
        <taxon>Coscinodiscophyceae</taxon>
        <taxon>Chaetocerotophycidae</taxon>
        <taxon>Chaetocerotales</taxon>
        <taxon>Chaetocerotaceae</taxon>
        <taxon>Chaetoceros</taxon>
    </lineage>
</organism>
<comment type="function">
    <text evidence="1">PPIases accelerate the folding of proteins. It catalyzes the cis-trans isomerization of proline imidic peptide bonds in oligopeptides.</text>
</comment>
<comment type="caution">
    <text evidence="3">The sequence shown here is derived from an EMBL/GenBank/DDBJ whole genome shotgun (WGS) entry which is preliminary data.</text>
</comment>
<dbReference type="EMBL" id="BLLK01000038">
    <property type="protein sequence ID" value="GFH50152.1"/>
    <property type="molecule type" value="Genomic_DNA"/>
</dbReference>
<dbReference type="PROSITE" id="PS50072">
    <property type="entry name" value="CSA_PPIASE_2"/>
    <property type="match status" value="1"/>
</dbReference>
<protein>
    <recommendedName>
        <fullName evidence="1">Peptidyl-prolyl cis-trans isomerase</fullName>
        <shortName evidence="1">PPIase</shortName>
        <ecNumber evidence="1">5.2.1.8</ecNumber>
    </recommendedName>
</protein>
<evidence type="ECO:0000256" key="1">
    <source>
        <dbReference type="RuleBase" id="RU363019"/>
    </source>
</evidence>
<dbReference type="PANTHER" id="PTHR11071">
    <property type="entry name" value="PEPTIDYL-PROLYL CIS-TRANS ISOMERASE"/>
    <property type="match status" value="1"/>
</dbReference>
<dbReference type="Proteomes" id="UP001054902">
    <property type="component" value="Unassembled WGS sequence"/>
</dbReference>
<feature type="domain" description="PPIase cyclophilin-type" evidence="2">
    <location>
        <begin position="75"/>
        <end position="230"/>
    </location>
</feature>
<accession>A0AAD3CQD9</accession>
<dbReference type="GO" id="GO:0003755">
    <property type="term" value="F:peptidyl-prolyl cis-trans isomerase activity"/>
    <property type="evidence" value="ECO:0007669"/>
    <property type="project" value="UniProtKB-UniRule"/>
</dbReference>
<keyword evidence="4" id="KW-1185">Reference proteome</keyword>